<protein>
    <submittedName>
        <fullName evidence="3">CPBP family intramembrane metalloprotease</fullName>
    </submittedName>
</protein>
<evidence type="ECO:0000313" key="3">
    <source>
        <dbReference type="EMBL" id="TXK15743.1"/>
    </source>
</evidence>
<feature type="transmembrane region" description="Helical" evidence="1">
    <location>
        <begin position="78"/>
        <end position="99"/>
    </location>
</feature>
<feature type="transmembrane region" description="Helical" evidence="1">
    <location>
        <begin position="248"/>
        <end position="268"/>
    </location>
</feature>
<keyword evidence="1" id="KW-1133">Transmembrane helix</keyword>
<feature type="transmembrane region" description="Helical" evidence="1">
    <location>
        <begin position="165"/>
        <end position="188"/>
    </location>
</feature>
<comment type="caution">
    <text evidence="3">The sequence shown here is derived from an EMBL/GenBank/DDBJ whole genome shotgun (WGS) entry which is preliminary data.</text>
</comment>
<evidence type="ECO:0000259" key="2">
    <source>
        <dbReference type="Pfam" id="PF02517"/>
    </source>
</evidence>
<dbReference type="Proteomes" id="UP000321949">
    <property type="component" value="Unassembled WGS sequence"/>
</dbReference>
<evidence type="ECO:0000313" key="4">
    <source>
        <dbReference type="Proteomes" id="UP000321949"/>
    </source>
</evidence>
<gene>
    <name evidence="3" type="ORF">FVP74_03190</name>
</gene>
<feature type="transmembrane region" description="Helical" evidence="1">
    <location>
        <begin position="223"/>
        <end position="241"/>
    </location>
</feature>
<name>A0A5C8IBG8_9MICO</name>
<accession>A0A5C8IBG8</accession>
<keyword evidence="3" id="KW-0482">Metalloprotease</keyword>
<keyword evidence="4" id="KW-1185">Reference proteome</keyword>
<keyword evidence="3" id="KW-0645">Protease</keyword>
<dbReference type="GO" id="GO:0006508">
    <property type="term" value="P:proteolysis"/>
    <property type="evidence" value="ECO:0007669"/>
    <property type="project" value="UniProtKB-KW"/>
</dbReference>
<feature type="domain" description="CAAX prenyl protease 2/Lysostaphin resistance protein A-like" evidence="2">
    <location>
        <begin position="156"/>
        <end position="256"/>
    </location>
</feature>
<dbReference type="GO" id="GO:0080120">
    <property type="term" value="P:CAAX-box protein maturation"/>
    <property type="evidence" value="ECO:0007669"/>
    <property type="project" value="UniProtKB-ARBA"/>
</dbReference>
<feature type="transmembrane region" description="Helical" evidence="1">
    <location>
        <begin position="53"/>
        <end position="72"/>
    </location>
</feature>
<dbReference type="GO" id="GO:0008237">
    <property type="term" value="F:metallopeptidase activity"/>
    <property type="evidence" value="ECO:0007669"/>
    <property type="project" value="UniProtKB-KW"/>
</dbReference>
<dbReference type="AlphaFoldDB" id="A0A5C8IBG8"/>
<feature type="transmembrane region" description="Helical" evidence="1">
    <location>
        <begin position="195"/>
        <end position="217"/>
    </location>
</feature>
<feature type="transmembrane region" description="Helical" evidence="1">
    <location>
        <begin position="115"/>
        <end position="132"/>
    </location>
</feature>
<keyword evidence="1" id="KW-0472">Membrane</keyword>
<reference evidence="3 4" key="1">
    <citation type="submission" date="2019-08" db="EMBL/GenBank/DDBJ databases">
        <authorList>
            <person name="Dong K."/>
        </authorList>
    </citation>
    <scope>NUCLEOTIDE SEQUENCE [LARGE SCALE GENOMIC DNA]</scope>
    <source>
        <strain evidence="3 4">K-1</strain>
    </source>
</reference>
<organism evidence="3 4">
    <name type="scientific">Microbacterium saccharophilum</name>
    <dbReference type="NCBI Taxonomy" id="1213358"/>
    <lineage>
        <taxon>Bacteria</taxon>
        <taxon>Bacillati</taxon>
        <taxon>Actinomycetota</taxon>
        <taxon>Actinomycetes</taxon>
        <taxon>Micrococcales</taxon>
        <taxon>Microbacteriaceae</taxon>
        <taxon>Microbacterium</taxon>
    </lineage>
</organism>
<evidence type="ECO:0000256" key="1">
    <source>
        <dbReference type="SAM" id="Phobius"/>
    </source>
</evidence>
<dbReference type="EMBL" id="VRSX01000001">
    <property type="protein sequence ID" value="TXK15743.1"/>
    <property type="molecule type" value="Genomic_DNA"/>
</dbReference>
<sequence length="269" mass="28387">MAPAETAPAATSSVATAAPAVAVPTSRARTRRAGRTDWRLGGRTVRPWRELTLAWACFSLGVGVLLGFVISTSWASPWASFTATAVLWLSMLVPVVWAFRRSRPVGLLKFRPIDLLYGLMLGVALRIFQGVVSEMSGAGADFPTFTTFDGQLPAMWWLTDAASSVVIAPVVEEFFFRAVILVALYSALRRPFGKLTAGLGAGLVSTALFLIVHTVAGSISADAAVSLAAVGATCALLVLLTGRIWGAVLVHIVFNATYFALGLVGTFVG</sequence>
<dbReference type="OrthoDB" id="254800at2"/>
<keyword evidence="1" id="KW-0812">Transmembrane</keyword>
<dbReference type="Pfam" id="PF02517">
    <property type="entry name" value="Rce1-like"/>
    <property type="match status" value="1"/>
</dbReference>
<proteinExistence type="predicted"/>
<keyword evidence="3" id="KW-0378">Hydrolase</keyword>
<dbReference type="InterPro" id="IPR003675">
    <property type="entry name" value="Rce1/LyrA-like_dom"/>
</dbReference>
<dbReference type="GO" id="GO:0004175">
    <property type="term" value="F:endopeptidase activity"/>
    <property type="evidence" value="ECO:0007669"/>
    <property type="project" value="UniProtKB-ARBA"/>
</dbReference>